<evidence type="ECO:0000256" key="1">
    <source>
        <dbReference type="SAM" id="Phobius"/>
    </source>
</evidence>
<organism evidence="2 3">
    <name type="scientific">Siminovitchia sediminis</name>
    <dbReference type="NCBI Taxonomy" id="1274353"/>
    <lineage>
        <taxon>Bacteria</taxon>
        <taxon>Bacillati</taxon>
        <taxon>Bacillota</taxon>
        <taxon>Bacilli</taxon>
        <taxon>Bacillales</taxon>
        <taxon>Bacillaceae</taxon>
        <taxon>Siminovitchia</taxon>
    </lineage>
</organism>
<accession>A0ABW4KBX6</accession>
<comment type="caution">
    <text evidence="2">The sequence shown here is derived from an EMBL/GenBank/DDBJ whole genome shotgun (WGS) entry which is preliminary data.</text>
</comment>
<keyword evidence="1" id="KW-0472">Membrane</keyword>
<keyword evidence="3" id="KW-1185">Reference proteome</keyword>
<dbReference type="Proteomes" id="UP001597301">
    <property type="component" value="Unassembled WGS sequence"/>
</dbReference>
<keyword evidence="1" id="KW-1133">Transmembrane helix</keyword>
<dbReference type="RefSeq" id="WP_380771579.1">
    <property type="nucleotide sequence ID" value="NZ_JBHUEO010000002.1"/>
</dbReference>
<gene>
    <name evidence="2" type="ORF">ACFSCZ_00815</name>
</gene>
<dbReference type="EMBL" id="JBHUEO010000002">
    <property type="protein sequence ID" value="MFD1705289.1"/>
    <property type="molecule type" value="Genomic_DNA"/>
</dbReference>
<evidence type="ECO:0000313" key="3">
    <source>
        <dbReference type="Proteomes" id="UP001597301"/>
    </source>
</evidence>
<reference evidence="3" key="1">
    <citation type="journal article" date="2019" name="Int. J. Syst. Evol. Microbiol.">
        <title>The Global Catalogue of Microorganisms (GCM) 10K type strain sequencing project: providing services to taxonomists for standard genome sequencing and annotation.</title>
        <authorList>
            <consortium name="The Broad Institute Genomics Platform"/>
            <consortium name="The Broad Institute Genome Sequencing Center for Infectious Disease"/>
            <person name="Wu L."/>
            <person name="Ma J."/>
        </authorList>
    </citation>
    <scope>NUCLEOTIDE SEQUENCE [LARGE SCALE GENOMIC DNA]</scope>
    <source>
        <strain evidence="3">CGMCC 1.12295</strain>
    </source>
</reference>
<protein>
    <submittedName>
        <fullName evidence="2">Uncharacterized protein</fullName>
    </submittedName>
</protein>
<evidence type="ECO:0000313" key="2">
    <source>
        <dbReference type="EMBL" id="MFD1705289.1"/>
    </source>
</evidence>
<sequence>MDKTFFIATQIFGWFIAISLAVFAFFAFRLHYPFIGILLILIFIGSCIVNIMFRKKWIETS</sequence>
<name>A0ABW4KBX6_9BACI</name>
<proteinExistence type="predicted"/>
<feature type="transmembrane region" description="Helical" evidence="1">
    <location>
        <begin position="34"/>
        <end position="53"/>
    </location>
</feature>
<feature type="transmembrane region" description="Helical" evidence="1">
    <location>
        <begin position="7"/>
        <end position="28"/>
    </location>
</feature>
<keyword evidence="1" id="KW-0812">Transmembrane</keyword>